<dbReference type="GO" id="GO:0034056">
    <property type="term" value="F:estrogen response element binding"/>
    <property type="evidence" value="ECO:0000318"/>
    <property type="project" value="GO_Central"/>
</dbReference>
<keyword evidence="4 10" id="KW-0862">Zinc</keyword>
<dbReference type="OrthoDB" id="10006908at2759"/>
<dbReference type="EnsemblMetazoa" id="XM_001200128">
    <property type="protein sequence ID" value="XP_001200128"/>
    <property type="gene ID" value="LOC763973"/>
</dbReference>
<keyword evidence="2 10" id="KW-0479">Metal-binding</keyword>
<keyword evidence="5 10" id="KW-0805">Transcription regulation</keyword>
<dbReference type="CDD" id="cd07169">
    <property type="entry name" value="NR_DBD_GCNF_like"/>
    <property type="match status" value="1"/>
</dbReference>
<dbReference type="KEGG" id="spu:763973"/>
<evidence type="ECO:0000256" key="6">
    <source>
        <dbReference type="ARBA" id="ARBA00023125"/>
    </source>
</evidence>
<dbReference type="GO" id="GO:0005634">
    <property type="term" value="C:nucleus"/>
    <property type="evidence" value="ECO:0000318"/>
    <property type="project" value="GO_Central"/>
</dbReference>
<accession>A0A7M7LL23</accession>
<keyword evidence="9 10" id="KW-0539">Nucleus</keyword>
<dbReference type="GO" id="GO:0006357">
    <property type="term" value="P:regulation of transcription by RNA polymerase II"/>
    <property type="evidence" value="ECO:0000318"/>
    <property type="project" value="GO_Central"/>
</dbReference>
<evidence type="ECO:0000256" key="3">
    <source>
        <dbReference type="ARBA" id="ARBA00022771"/>
    </source>
</evidence>
<keyword evidence="3 10" id="KW-0863">Zinc-finger</keyword>
<dbReference type="Pfam" id="PF00104">
    <property type="entry name" value="Hormone_recep"/>
    <property type="match status" value="1"/>
</dbReference>
<dbReference type="InterPro" id="IPR050200">
    <property type="entry name" value="Nuclear_hormone_rcpt_NR3"/>
</dbReference>
<dbReference type="GO" id="GO:0008270">
    <property type="term" value="F:zinc ion binding"/>
    <property type="evidence" value="ECO:0007669"/>
    <property type="project" value="UniProtKB-KW"/>
</dbReference>
<dbReference type="GeneID" id="763973"/>
<feature type="domain" description="Nuclear receptor" evidence="12">
    <location>
        <begin position="65"/>
        <end position="140"/>
    </location>
</feature>
<dbReference type="SUPFAM" id="SSF57716">
    <property type="entry name" value="Glucocorticoid receptor-like (DNA-binding domain)"/>
    <property type="match status" value="1"/>
</dbReference>
<evidence type="ECO:0000256" key="2">
    <source>
        <dbReference type="ARBA" id="ARBA00022723"/>
    </source>
</evidence>
<dbReference type="GO" id="GO:0000785">
    <property type="term" value="C:chromatin"/>
    <property type="evidence" value="ECO:0000318"/>
    <property type="project" value="GO_Central"/>
</dbReference>
<dbReference type="PRINTS" id="PR00047">
    <property type="entry name" value="STROIDFINGER"/>
</dbReference>
<dbReference type="PANTHER" id="PTHR48092">
    <property type="entry name" value="KNIRPS-RELATED PROTEIN-RELATED"/>
    <property type="match status" value="1"/>
</dbReference>
<evidence type="ECO:0000256" key="5">
    <source>
        <dbReference type="ARBA" id="ARBA00023015"/>
    </source>
</evidence>
<dbReference type="InterPro" id="IPR000536">
    <property type="entry name" value="Nucl_hrmn_rcpt_lig-bd"/>
</dbReference>
<evidence type="ECO:0000256" key="1">
    <source>
        <dbReference type="ARBA" id="ARBA00004123"/>
    </source>
</evidence>
<evidence type="ECO:0000313" key="15">
    <source>
        <dbReference type="Proteomes" id="UP000007110"/>
    </source>
</evidence>
<reference evidence="14" key="2">
    <citation type="submission" date="2021-01" db="UniProtKB">
        <authorList>
            <consortium name="EnsemblMetazoa"/>
        </authorList>
    </citation>
    <scope>IDENTIFICATION</scope>
</reference>
<dbReference type="FunFam" id="3.30.50.10:FF:000006">
    <property type="entry name" value="Nuclear receptor subfamily 5 group A member"/>
    <property type="match status" value="1"/>
</dbReference>
<evidence type="ECO:0000256" key="11">
    <source>
        <dbReference type="SAM" id="MobiDB-lite"/>
    </source>
</evidence>
<evidence type="ECO:0000256" key="4">
    <source>
        <dbReference type="ARBA" id="ARBA00022833"/>
    </source>
</evidence>
<evidence type="ECO:0000259" key="12">
    <source>
        <dbReference type="PROSITE" id="PS51030"/>
    </source>
</evidence>
<dbReference type="CTD" id="2649"/>
<keyword evidence="6 10" id="KW-0238">DNA-binding</keyword>
<dbReference type="SMART" id="SM00430">
    <property type="entry name" value="HOLI"/>
    <property type="match status" value="1"/>
</dbReference>
<dbReference type="Pfam" id="PF00105">
    <property type="entry name" value="zf-C4"/>
    <property type="match status" value="1"/>
</dbReference>
<feature type="region of interest" description="Disordered" evidence="11">
    <location>
        <begin position="176"/>
        <end position="198"/>
    </location>
</feature>
<keyword evidence="15" id="KW-1185">Reference proteome</keyword>
<dbReference type="Gene3D" id="3.30.50.10">
    <property type="entry name" value="Erythroid Transcription Factor GATA-1, subunit A"/>
    <property type="match status" value="1"/>
</dbReference>
<feature type="domain" description="NR LBD" evidence="13">
    <location>
        <begin position="245"/>
        <end position="475"/>
    </location>
</feature>
<evidence type="ECO:0000256" key="10">
    <source>
        <dbReference type="RuleBase" id="RU004334"/>
    </source>
</evidence>
<evidence type="ECO:0000256" key="7">
    <source>
        <dbReference type="ARBA" id="ARBA00023163"/>
    </source>
</evidence>
<reference evidence="15" key="1">
    <citation type="submission" date="2015-02" db="EMBL/GenBank/DDBJ databases">
        <title>Genome sequencing for Strongylocentrotus purpuratus.</title>
        <authorList>
            <person name="Murali S."/>
            <person name="Liu Y."/>
            <person name="Vee V."/>
            <person name="English A."/>
            <person name="Wang M."/>
            <person name="Skinner E."/>
            <person name="Han Y."/>
            <person name="Muzny D.M."/>
            <person name="Worley K.C."/>
            <person name="Gibbs R.A."/>
        </authorList>
    </citation>
    <scope>NUCLEOTIDE SEQUENCE</scope>
</reference>
<dbReference type="RefSeq" id="XP_001200128.2">
    <property type="nucleotide sequence ID" value="XM_001200128.4"/>
</dbReference>
<protein>
    <submittedName>
        <fullName evidence="14">Uncharacterized protein</fullName>
    </submittedName>
</protein>
<dbReference type="AlphaFoldDB" id="A0A7M7LL23"/>
<evidence type="ECO:0000259" key="13">
    <source>
        <dbReference type="PROSITE" id="PS51843"/>
    </source>
</evidence>
<dbReference type="FunCoup" id="A0A7M7LL23">
    <property type="interactions" value="416"/>
</dbReference>
<keyword evidence="7 10" id="KW-0804">Transcription</keyword>
<dbReference type="InParanoid" id="A0A7M7LL23"/>
<sequence length="475" mass="53034">MLPYPRWNPYAMTGAGESPRPTVEQIQAFDFSIRGQSFVPGATYTPTSISPGATDLRSPPVQDDGKSCLICGDRATGLHYGIVSCEGCKGFFKRSICNKRVYRCMRDKNCMMSRQKRNRCQYCRLLKCLQVGMNRKAIREDGMPGGRNKSIGPVSLSPEEIERIMSGEEYAREEMNGLTTKSPNDGSDGVSPTFSPTSVGSSSSDHYFDFAGNPAMAVAGVAGISAAEYARRMERAEREASRNLALLPEVEALIVAEPIEPLTLPFEVATNQQVGYAGLFELLCKLMDRMLHHQIQWTKRLPFQSKIPISDSTSLLTTCLIELLLLEVMRTQPLELFTKLGQILDTYIPSEDELRKFGQNGLEIIDVATNALARYRALKVSVQEHVCLKVICFLNPENPNLTKLPVIKDLSKQYYYVLHDHVQLNNNIAAERFRELLILIPQIRHLALKCNAISFDNAPLLFKAIMHAGVAPPKR</sequence>
<comment type="similarity">
    <text evidence="10">Belongs to the nuclear hormone receptor family.</text>
</comment>
<dbReference type="Proteomes" id="UP000007110">
    <property type="component" value="Unassembled WGS sequence"/>
</dbReference>
<dbReference type="SMART" id="SM00399">
    <property type="entry name" value="ZnF_C4"/>
    <property type="match status" value="1"/>
</dbReference>
<dbReference type="PRINTS" id="PR00398">
    <property type="entry name" value="STRDHORMONER"/>
</dbReference>
<dbReference type="GO" id="GO:0004879">
    <property type="term" value="F:nuclear receptor activity"/>
    <property type="evidence" value="ECO:0000318"/>
    <property type="project" value="GO_Central"/>
</dbReference>
<evidence type="ECO:0000256" key="9">
    <source>
        <dbReference type="ARBA" id="ARBA00023242"/>
    </source>
</evidence>
<dbReference type="PROSITE" id="PS00031">
    <property type="entry name" value="NUCLEAR_REC_DBD_1"/>
    <property type="match status" value="1"/>
</dbReference>
<dbReference type="SUPFAM" id="SSF48508">
    <property type="entry name" value="Nuclear receptor ligand-binding domain"/>
    <property type="match status" value="1"/>
</dbReference>
<dbReference type="InterPro" id="IPR001723">
    <property type="entry name" value="Nuclear_hrmn_rcpt"/>
</dbReference>
<evidence type="ECO:0000313" key="14">
    <source>
        <dbReference type="EnsemblMetazoa" id="XP_001200128"/>
    </source>
</evidence>
<keyword evidence="8 10" id="KW-0675">Receptor</keyword>
<dbReference type="CDD" id="cd06953">
    <property type="entry name" value="NR_LBD_DHR4_like"/>
    <property type="match status" value="1"/>
</dbReference>
<evidence type="ECO:0000256" key="8">
    <source>
        <dbReference type="ARBA" id="ARBA00023170"/>
    </source>
</evidence>
<dbReference type="InterPro" id="IPR035500">
    <property type="entry name" value="NHR-like_dom_sf"/>
</dbReference>
<dbReference type="OMA" id="EYAREEM"/>
<dbReference type="PROSITE" id="PS51030">
    <property type="entry name" value="NUCLEAR_REC_DBD_2"/>
    <property type="match status" value="1"/>
</dbReference>
<dbReference type="PROSITE" id="PS51843">
    <property type="entry name" value="NR_LBD"/>
    <property type="match status" value="1"/>
</dbReference>
<comment type="subcellular location">
    <subcellularLocation>
        <location evidence="1 10">Nucleus</location>
    </subcellularLocation>
</comment>
<dbReference type="InterPro" id="IPR013088">
    <property type="entry name" value="Znf_NHR/GATA"/>
</dbReference>
<dbReference type="InterPro" id="IPR001628">
    <property type="entry name" value="Znf_hrmn_rcpt"/>
</dbReference>
<name>A0A7M7LL23_STRPU</name>
<proteinExistence type="inferred from homology"/>
<dbReference type="Gene3D" id="1.10.565.10">
    <property type="entry name" value="Retinoid X Receptor"/>
    <property type="match status" value="1"/>
</dbReference>
<organism evidence="14 15">
    <name type="scientific">Strongylocentrotus purpuratus</name>
    <name type="common">Purple sea urchin</name>
    <dbReference type="NCBI Taxonomy" id="7668"/>
    <lineage>
        <taxon>Eukaryota</taxon>
        <taxon>Metazoa</taxon>
        <taxon>Echinodermata</taxon>
        <taxon>Eleutherozoa</taxon>
        <taxon>Echinozoa</taxon>
        <taxon>Echinoidea</taxon>
        <taxon>Euechinoidea</taxon>
        <taxon>Echinacea</taxon>
        <taxon>Camarodonta</taxon>
        <taxon>Echinidea</taxon>
        <taxon>Strongylocentrotidae</taxon>
        <taxon>Strongylocentrotus</taxon>
    </lineage>
</organism>